<name>A0A016VUX5_9BILA</name>
<dbReference type="Proteomes" id="UP000024635">
    <property type="component" value="Unassembled WGS sequence"/>
</dbReference>
<evidence type="ECO:0000313" key="1">
    <source>
        <dbReference type="EMBL" id="EYC31210.1"/>
    </source>
</evidence>
<organism evidence="1 2">
    <name type="scientific">Ancylostoma ceylanicum</name>
    <dbReference type="NCBI Taxonomy" id="53326"/>
    <lineage>
        <taxon>Eukaryota</taxon>
        <taxon>Metazoa</taxon>
        <taxon>Ecdysozoa</taxon>
        <taxon>Nematoda</taxon>
        <taxon>Chromadorea</taxon>
        <taxon>Rhabditida</taxon>
        <taxon>Rhabditina</taxon>
        <taxon>Rhabditomorpha</taxon>
        <taxon>Strongyloidea</taxon>
        <taxon>Ancylostomatidae</taxon>
        <taxon>Ancylostomatinae</taxon>
        <taxon>Ancylostoma</taxon>
    </lineage>
</organism>
<sequence>MGGSGLSNPRPIIDRILKMWWGKVQQVGLGSDNKYPGSALYTFGNVRLLLFIEQLLQVHVTHTLKLTIA</sequence>
<evidence type="ECO:0000313" key="2">
    <source>
        <dbReference type="Proteomes" id="UP000024635"/>
    </source>
</evidence>
<dbReference type="OrthoDB" id="5832927at2759"/>
<proteinExistence type="predicted"/>
<accession>A0A016VUX5</accession>
<dbReference type="AlphaFoldDB" id="A0A016VUX5"/>
<dbReference type="STRING" id="53326.A0A016VUX5"/>
<comment type="caution">
    <text evidence="1">The sequence shown here is derived from an EMBL/GenBank/DDBJ whole genome shotgun (WGS) entry which is preliminary data.</text>
</comment>
<keyword evidence="2" id="KW-1185">Reference proteome</keyword>
<protein>
    <submittedName>
        <fullName evidence="1">Uncharacterized protein</fullName>
    </submittedName>
</protein>
<reference evidence="2" key="1">
    <citation type="journal article" date="2015" name="Nat. Genet.">
        <title>The genome and transcriptome of the zoonotic hookworm Ancylostoma ceylanicum identify infection-specific gene families.</title>
        <authorList>
            <person name="Schwarz E.M."/>
            <person name="Hu Y."/>
            <person name="Antoshechkin I."/>
            <person name="Miller M.M."/>
            <person name="Sternberg P.W."/>
            <person name="Aroian R.V."/>
        </authorList>
    </citation>
    <scope>NUCLEOTIDE SEQUENCE</scope>
    <source>
        <strain evidence="2">HY135</strain>
    </source>
</reference>
<dbReference type="EMBL" id="JARK01001340">
    <property type="protein sequence ID" value="EYC31210.1"/>
    <property type="molecule type" value="Genomic_DNA"/>
</dbReference>
<gene>
    <name evidence="1" type="primary">Acey_s0004.g2027</name>
    <name evidence="1" type="ORF">Y032_0004g2027</name>
</gene>